<dbReference type="EMBL" id="AE015924">
    <property type="protein sequence ID" value="AAQ65789.1"/>
    <property type="molecule type" value="Genomic_DNA"/>
</dbReference>
<keyword evidence="3" id="KW-1185">Reference proteome</keyword>
<organism evidence="2 3">
    <name type="scientific">Porphyromonas gingivalis (strain ATCC BAA-308 / W83)</name>
    <dbReference type="NCBI Taxonomy" id="242619"/>
    <lineage>
        <taxon>Bacteria</taxon>
        <taxon>Pseudomonadati</taxon>
        <taxon>Bacteroidota</taxon>
        <taxon>Bacteroidia</taxon>
        <taxon>Bacteroidales</taxon>
        <taxon>Porphyromonadaceae</taxon>
        <taxon>Porphyromonas</taxon>
    </lineage>
</organism>
<proteinExistence type="predicted"/>
<dbReference type="KEGG" id="pgi:PG_0605"/>
<accession>Q7MWK5</accession>
<dbReference type="STRING" id="242619.PG_0605"/>
<dbReference type="Proteomes" id="UP000000588">
    <property type="component" value="Chromosome"/>
</dbReference>
<dbReference type="Gene3D" id="3.60.10.10">
    <property type="entry name" value="Endonuclease/exonuclease/phosphatase"/>
    <property type="match status" value="1"/>
</dbReference>
<protein>
    <recommendedName>
        <fullName evidence="1">Endonuclease/exonuclease/phosphatase domain-containing protein</fullName>
    </recommendedName>
</protein>
<dbReference type="InterPro" id="IPR005135">
    <property type="entry name" value="Endo/exonuclease/phosphatase"/>
</dbReference>
<dbReference type="AlphaFoldDB" id="Q7MWK5"/>
<dbReference type="GO" id="GO:0003824">
    <property type="term" value="F:catalytic activity"/>
    <property type="evidence" value="ECO:0007669"/>
    <property type="project" value="InterPro"/>
</dbReference>
<dbReference type="EnsemblBacteria" id="AAQ65789">
    <property type="protein sequence ID" value="AAQ65789"/>
    <property type="gene ID" value="PG_0605"/>
</dbReference>
<reference evidence="2 3" key="1">
    <citation type="journal article" date="2003" name="J. Bacteriol.">
        <title>Complete genome sequence of the oral pathogenic bacterium Porphyromonas gingivalis strain W83.</title>
        <authorList>
            <person name="Nelson K."/>
            <person name="Fleishmann R."/>
            <person name="DeBoy R."/>
            <person name="Paulsen I."/>
            <person name="Fouts D."/>
            <person name="Eisen J."/>
            <person name="Daugherty S."/>
            <person name="Dodson R."/>
            <person name="Durkin A."/>
            <person name="Gwinn M."/>
            <person name="Haft D."/>
            <person name="Kolonay J."/>
            <person name="Nelson W."/>
            <person name="White O."/>
            <person name="Mason T."/>
            <person name="Tallon L."/>
            <person name="Gray J."/>
            <person name="Granger D."/>
            <person name="Tettelin H."/>
            <person name="Dong H."/>
            <person name="Galvin J."/>
            <person name="Duncan M."/>
            <person name="Dewhirst F."/>
            <person name="Fraser C."/>
        </authorList>
    </citation>
    <scope>NUCLEOTIDE SEQUENCE [LARGE SCALE GENOMIC DNA]</scope>
    <source>
        <strain evidence="3">ATCC BAA-308 / W83</strain>
    </source>
</reference>
<evidence type="ECO:0000313" key="2">
    <source>
        <dbReference type="EMBL" id="AAQ65789.1"/>
    </source>
</evidence>
<sequence length="413" mass="46145">MSPRVSEGFEVIAHPSLRVCRSNHSGKDKRFGQSIKHLALRSLSKAPPKPPDKWTGLTTFGVMKKIMKTIIPSIGIAVVSGGFAPHPKPVSFRVMTYNVENLFDCYDDIGKDDSEFLPEGKLRWTQSRYNRKLKQVASVIKAVGGPDWPALVALVEVENDTVMNNLLSRTPLGKQSYRYVMTNSPDKRGIDVALLYRPELFSLDHKEEYRVHFRGERNRRTRNILHAQGRLAGGDTLDVFVCHFPSRRGGVRQSDAYRHDAATLLRTKCNEILSRRHNPFILIMGDLNSNPDESPLIETLRAGTVLPEAGKAGAGELYNLSGCPLSQIPPGTTLYKGKWEQLDHIIVSGNFLKPDSRVSYRTGSAKNVVLPYLVHSAPYNVARIAPNRTYQGMHYKGGYSDHLPVAAEFTIEP</sequence>
<dbReference type="InterPro" id="IPR036691">
    <property type="entry name" value="Endo/exonu/phosph_ase_sf"/>
</dbReference>
<feature type="domain" description="Endonuclease/exonuclease/phosphatase" evidence="1">
    <location>
        <begin position="94"/>
        <end position="406"/>
    </location>
</feature>
<evidence type="ECO:0000259" key="1">
    <source>
        <dbReference type="Pfam" id="PF19580"/>
    </source>
</evidence>
<name>Q7MWK5_PORGI</name>
<dbReference type="Pfam" id="PF19580">
    <property type="entry name" value="Exo_endo_phos_3"/>
    <property type="match status" value="1"/>
</dbReference>
<dbReference type="SUPFAM" id="SSF56219">
    <property type="entry name" value="DNase I-like"/>
    <property type="match status" value="1"/>
</dbReference>
<dbReference type="PANTHER" id="PTHR42834">
    <property type="entry name" value="ENDONUCLEASE/EXONUCLEASE/PHOSPHATASE FAMILY PROTEIN (AFU_ORTHOLOGUE AFUA_3G09210)"/>
    <property type="match status" value="1"/>
</dbReference>
<dbReference type="eggNOG" id="COG2374">
    <property type="taxonomic scope" value="Bacteria"/>
</dbReference>
<gene>
    <name evidence="2" type="ordered locus">PG_0605</name>
</gene>
<dbReference type="HOGENOM" id="CLU_058239_1_0_10"/>
<evidence type="ECO:0000313" key="3">
    <source>
        <dbReference type="Proteomes" id="UP000000588"/>
    </source>
</evidence>
<dbReference type="PANTHER" id="PTHR42834:SF1">
    <property type="entry name" value="ENDONUCLEASE_EXONUCLEASE_PHOSPHATASE FAMILY PROTEIN (AFU_ORTHOLOGUE AFUA_3G09210)"/>
    <property type="match status" value="1"/>
</dbReference>